<dbReference type="Gene3D" id="3.40.50.300">
    <property type="entry name" value="P-loop containing nucleotide triphosphate hydrolases"/>
    <property type="match status" value="1"/>
</dbReference>
<organism evidence="1 2">
    <name type="scientific">Candidatus Enterocloster excrementigallinarum</name>
    <dbReference type="NCBI Taxonomy" id="2838558"/>
    <lineage>
        <taxon>Bacteria</taxon>
        <taxon>Bacillati</taxon>
        <taxon>Bacillota</taxon>
        <taxon>Clostridia</taxon>
        <taxon>Lachnospirales</taxon>
        <taxon>Lachnospiraceae</taxon>
        <taxon>Enterocloster</taxon>
    </lineage>
</organism>
<name>A0A9D2PSN8_9FIRM</name>
<protein>
    <submittedName>
        <fullName evidence="1">Selenium-dependent hydroxylase accessory protein YqeC</fullName>
    </submittedName>
</protein>
<reference evidence="1" key="2">
    <citation type="submission" date="2021-04" db="EMBL/GenBank/DDBJ databases">
        <authorList>
            <person name="Gilroy R."/>
        </authorList>
    </citation>
    <scope>NUCLEOTIDE SEQUENCE</scope>
    <source>
        <strain evidence="1">CHK198-12963</strain>
    </source>
</reference>
<reference evidence="1" key="1">
    <citation type="journal article" date="2021" name="PeerJ">
        <title>Extensive microbial diversity within the chicken gut microbiome revealed by metagenomics and culture.</title>
        <authorList>
            <person name="Gilroy R."/>
            <person name="Ravi A."/>
            <person name="Getino M."/>
            <person name="Pursley I."/>
            <person name="Horton D.L."/>
            <person name="Alikhan N.F."/>
            <person name="Baker D."/>
            <person name="Gharbi K."/>
            <person name="Hall N."/>
            <person name="Watson M."/>
            <person name="Adriaenssens E.M."/>
            <person name="Foster-Nyarko E."/>
            <person name="Jarju S."/>
            <person name="Secka A."/>
            <person name="Antonio M."/>
            <person name="Oren A."/>
            <person name="Chaudhuri R.R."/>
            <person name="La Ragione R."/>
            <person name="Hildebrand F."/>
            <person name="Pallen M.J."/>
        </authorList>
    </citation>
    <scope>NUCLEOTIDE SEQUENCE</scope>
    <source>
        <strain evidence="1">CHK198-12963</strain>
    </source>
</reference>
<dbReference type="InterPro" id="IPR017587">
    <property type="entry name" value="YqeC"/>
</dbReference>
<comment type="caution">
    <text evidence="1">The sequence shown here is derived from an EMBL/GenBank/DDBJ whole genome shotgun (WGS) entry which is preliminary data.</text>
</comment>
<dbReference type="NCBIfam" id="TIGR03172">
    <property type="entry name" value="selenium cofactor biosynthesis protein YqeC"/>
    <property type="match status" value="1"/>
</dbReference>
<proteinExistence type="predicted"/>
<dbReference type="Proteomes" id="UP000823863">
    <property type="component" value="Unassembled WGS sequence"/>
</dbReference>
<dbReference type="InterPro" id="IPR027417">
    <property type="entry name" value="P-loop_NTPase"/>
</dbReference>
<gene>
    <name evidence="1" type="primary">yqeC</name>
    <name evidence="1" type="ORF">H9931_04520</name>
</gene>
<dbReference type="Pfam" id="PF19842">
    <property type="entry name" value="YqeC"/>
    <property type="match status" value="1"/>
</dbReference>
<sequence length="265" mass="29405">MKVSFYRDDCWNWSENLWEGLSLEERLNGKKPYVIAFVGAGGKTSLIRRLAWEGRERGRKVLVATTTHMFRPAAYGVLTQRAEDAALQLEQKGLAVAGTVSGEEKIAYVGDELYRQICPMADLVLVEADGSKRLPVKAPRPGEPVVPENADMVLAVLGLSALGEPAEEKCFRLEQACRLMDEYGRKDYRKDGRWILKSEDLACLMENGYGKPLRLGRPELSVLPVFNQADGENSRLLARKLLEQMGETGGIVSGELKEDPSSGLF</sequence>
<dbReference type="SUPFAM" id="SSF52540">
    <property type="entry name" value="P-loop containing nucleoside triphosphate hydrolases"/>
    <property type="match status" value="1"/>
</dbReference>
<evidence type="ECO:0000313" key="2">
    <source>
        <dbReference type="Proteomes" id="UP000823863"/>
    </source>
</evidence>
<evidence type="ECO:0000313" key="1">
    <source>
        <dbReference type="EMBL" id="HJC65971.1"/>
    </source>
</evidence>
<dbReference type="AlphaFoldDB" id="A0A9D2PSN8"/>
<accession>A0A9D2PSN8</accession>
<dbReference type="EMBL" id="DWWB01000020">
    <property type="protein sequence ID" value="HJC65971.1"/>
    <property type="molecule type" value="Genomic_DNA"/>
</dbReference>